<dbReference type="PANTHER" id="PTHR21686">
    <property type="entry name" value="DEOXYNUCLEOTIDYLTRANSFERASE TERMINAL-INTERACTING PROTEIN 2"/>
    <property type="match status" value="1"/>
</dbReference>
<sequence>MVLSTDKGKGKAIDLTHEEDEVSEQSDSTTSSSDSDSTSDSESESEDETVYTKEYLESLFEKALKNAEAAEQLLEEPMDNGDKEEEVIILADETQVPLPSLRSENLPKPYIELGAGWADGPSAVRDPEIERIERETASTSAPAPPLPPPELSRSGKAITKKEKKALKAKTAGKGWFDLPAPPESELPRLYREVEALRLRNQLDPKRFYKKDEGEGKGIKGLPKYFAIGTILPTTTPFGTASSDNLTRANRKRTLVEELVDDAESKRYAKKKFEDLQSVRGAKGRNTLRAQQALRKPKW</sequence>
<dbReference type="InterPro" id="IPR039883">
    <property type="entry name" value="Fcf2/DNTTIP2"/>
</dbReference>
<feature type="compositionally biased region" description="Basic and acidic residues" evidence="3">
    <location>
        <begin position="1"/>
        <end position="16"/>
    </location>
</feature>
<evidence type="ECO:0000313" key="6">
    <source>
        <dbReference type="Proteomes" id="UP000567179"/>
    </source>
</evidence>
<evidence type="ECO:0000259" key="4">
    <source>
        <dbReference type="Pfam" id="PF08698"/>
    </source>
</evidence>
<comment type="caution">
    <text evidence="5">The sequence shown here is derived from an EMBL/GenBank/DDBJ whole genome shotgun (WGS) entry which is preliminary data.</text>
</comment>
<feature type="region of interest" description="Disordered" evidence="3">
    <location>
        <begin position="1"/>
        <end position="54"/>
    </location>
</feature>
<dbReference type="PANTHER" id="PTHR21686:SF12">
    <property type="entry name" value="DEOXYNUCLEOTIDYLTRANSFERASE TERMINAL-INTERACTING PROTEIN 2"/>
    <property type="match status" value="1"/>
</dbReference>
<feature type="compositionally biased region" description="Low complexity" evidence="3">
    <location>
        <begin position="25"/>
        <end position="36"/>
    </location>
</feature>
<dbReference type="GO" id="GO:0005730">
    <property type="term" value="C:nucleolus"/>
    <property type="evidence" value="ECO:0007669"/>
    <property type="project" value="UniProtKB-SubCell"/>
</dbReference>
<feature type="domain" description="Fcf2 pre-rRNA processing C-terminal" evidence="4">
    <location>
        <begin position="168"/>
        <end position="271"/>
    </location>
</feature>
<dbReference type="AlphaFoldDB" id="A0A8H5B1V0"/>
<evidence type="ECO:0000256" key="2">
    <source>
        <dbReference type="ARBA" id="ARBA00023242"/>
    </source>
</evidence>
<evidence type="ECO:0000256" key="1">
    <source>
        <dbReference type="ARBA" id="ARBA00004604"/>
    </source>
</evidence>
<organism evidence="5 6">
    <name type="scientific">Psilocybe cf. subviscida</name>
    <dbReference type="NCBI Taxonomy" id="2480587"/>
    <lineage>
        <taxon>Eukaryota</taxon>
        <taxon>Fungi</taxon>
        <taxon>Dikarya</taxon>
        <taxon>Basidiomycota</taxon>
        <taxon>Agaricomycotina</taxon>
        <taxon>Agaricomycetes</taxon>
        <taxon>Agaricomycetidae</taxon>
        <taxon>Agaricales</taxon>
        <taxon>Agaricineae</taxon>
        <taxon>Strophariaceae</taxon>
        <taxon>Psilocybe</taxon>
    </lineage>
</organism>
<keyword evidence="2" id="KW-0539">Nucleus</keyword>
<reference evidence="5 6" key="1">
    <citation type="journal article" date="2020" name="ISME J.">
        <title>Uncovering the hidden diversity of litter-decomposition mechanisms in mushroom-forming fungi.</title>
        <authorList>
            <person name="Floudas D."/>
            <person name="Bentzer J."/>
            <person name="Ahren D."/>
            <person name="Johansson T."/>
            <person name="Persson P."/>
            <person name="Tunlid A."/>
        </authorList>
    </citation>
    <scope>NUCLEOTIDE SEQUENCE [LARGE SCALE GENOMIC DNA]</scope>
    <source>
        <strain evidence="5 6">CBS 101986</strain>
    </source>
</reference>
<name>A0A8H5B1V0_9AGAR</name>
<keyword evidence="6" id="KW-1185">Reference proteome</keyword>
<accession>A0A8H5B1V0</accession>
<evidence type="ECO:0000256" key="3">
    <source>
        <dbReference type="SAM" id="MobiDB-lite"/>
    </source>
</evidence>
<feature type="compositionally biased region" description="Acidic residues" evidence="3">
    <location>
        <begin position="37"/>
        <end position="49"/>
    </location>
</feature>
<dbReference type="InterPro" id="IPR014810">
    <property type="entry name" value="Fcf2_C"/>
</dbReference>
<dbReference type="EMBL" id="JAACJJ010000043">
    <property type="protein sequence ID" value="KAF5315092.1"/>
    <property type="molecule type" value="Genomic_DNA"/>
</dbReference>
<dbReference type="GO" id="GO:0003723">
    <property type="term" value="F:RNA binding"/>
    <property type="evidence" value="ECO:0007669"/>
    <property type="project" value="TreeGrafter"/>
</dbReference>
<dbReference type="OrthoDB" id="427886at2759"/>
<comment type="subcellular location">
    <subcellularLocation>
        <location evidence="1">Nucleus</location>
        <location evidence="1">Nucleolus</location>
    </subcellularLocation>
</comment>
<dbReference type="GO" id="GO:0006396">
    <property type="term" value="P:RNA processing"/>
    <property type="evidence" value="ECO:0007669"/>
    <property type="project" value="TreeGrafter"/>
</dbReference>
<gene>
    <name evidence="5" type="ORF">D9619_007307</name>
</gene>
<protein>
    <recommendedName>
        <fullName evidence="4">Fcf2 pre-rRNA processing C-terminal domain-containing protein</fullName>
    </recommendedName>
</protein>
<dbReference type="Proteomes" id="UP000567179">
    <property type="component" value="Unassembled WGS sequence"/>
</dbReference>
<proteinExistence type="predicted"/>
<feature type="region of interest" description="Disordered" evidence="3">
    <location>
        <begin position="130"/>
        <end position="168"/>
    </location>
</feature>
<dbReference type="Pfam" id="PF08698">
    <property type="entry name" value="Fcf2"/>
    <property type="match status" value="1"/>
</dbReference>
<evidence type="ECO:0000313" key="5">
    <source>
        <dbReference type="EMBL" id="KAF5315092.1"/>
    </source>
</evidence>